<comment type="subcellular location">
    <subcellularLocation>
        <location evidence="1">Nucleus</location>
    </subcellularLocation>
</comment>
<evidence type="ECO:0000256" key="1">
    <source>
        <dbReference type="ARBA" id="ARBA00004123"/>
    </source>
</evidence>
<sequence>MNQPVRLQQSSVANTSQIIQDNITKAKHLMISLNLSLSNLFEAARSEINNEERNPDQKSYFEKYFEEFCSIIDQIELNLITALKCIQQADNSRKYLPLPVNVNPQPNSWNYNQYLNVAKAQIKHLEEVRSTFSLNE</sequence>
<dbReference type="OrthoDB" id="6366949at2759"/>
<dbReference type="GO" id="GO:0006357">
    <property type="term" value="P:regulation of transcription by RNA polymerase II"/>
    <property type="evidence" value="ECO:0007669"/>
    <property type="project" value="TreeGrafter"/>
</dbReference>
<dbReference type="AlphaFoldDB" id="A0A9N9RWE9"/>
<keyword evidence="11" id="KW-1185">Reference proteome</keyword>
<evidence type="ECO:0000256" key="6">
    <source>
        <dbReference type="ARBA" id="ARBA00023163"/>
    </source>
</evidence>
<dbReference type="PANTHER" id="PTHR28314">
    <property type="entry name" value="MEDIATOR OF RNA POLYMERASE II TRANSCRIPTION SUBUNIT 29"/>
    <property type="match status" value="1"/>
</dbReference>
<name>A0A9N9RWE9_9DIPT</name>
<protein>
    <recommendedName>
        <fullName evidence="3">Mediator of RNA polymerase II transcription subunit 29</fullName>
    </recommendedName>
    <alternativeName>
        <fullName evidence="9">Mediator complex subunit 29</fullName>
    </alternativeName>
    <alternativeName>
        <fullName evidence="8">Protein intersex</fullName>
    </alternativeName>
</protein>
<dbReference type="InterPro" id="IPR021018">
    <property type="entry name" value="Mediator_Med29_met"/>
</dbReference>
<keyword evidence="5" id="KW-0010">Activator</keyword>
<dbReference type="PANTHER" id="PTHR28314:SF1">
    <property type="entry name" value="MEDIATOR OF RNA POLYMERASE II TRANSCRIPTION SUBUNIT 29"/>
    <property type="match status" value="1"/>
</dbReference>
<keyword evidence="7" id="KW-0539">Nucleus</keyword>
<comment type="similarity">
    <text evidence="2">Belongs to the Mediator complex subunit 29 family.</text>
</comment>
<dbReference type="GO" id="GO:0016592">
    <property type="term" value="C:mediator complex"/>
    <property type="evidence" value="ECO:0007669"/>
    <property type="project" value="InterPro"/>
</dbReference>
<dbReference type="GO" id="GO:0003712">
    <property type="term" value="F:transcription coregulator activity"/>
    <property type="evidence" value="ECO:0007669"/>
    <property type="project" value="TreeGrafter"/>
</dbReference>
<evidence type="ECO:0000313" key="11">
    <source>
        <dbReference type="Proteomes" id="UP001153620"/>
    </source>
</evidence>
<accession>A0A9N9RWE9</accession>
<keyword evidence="6" id="KW-0804">Transcription</keyword>
<evidence type="ECO:0000256" key="2">
    <source>
        <dbReference type="ARBA" id="ARBA00009851"/>
    </source>
</evidence>
<evidence type="ECO:0000256" key="4">
    <source>
        <dbReference type="ARBA" id="ARBA00023015"/>
    </source>
</evidence>
<dbReference type="Pfam" id="PF11568">
    <property type="entry name" value="Med29"/>
    <property type="match status" value="1"/>
</dbReference>
<evidence type="ECO:0000256" key="3">
    <source>
        <dbReference type="ARBA" id="ARBA00019684"/>
    </source>
</evidence>
<evidence type="ECO:0000256" key="5">
    <source>
        <dbReference type="ARBA" id="ARBA00023159"/>
    </source>
</evidence>
<evidence type="ECO:0000256" key="8">
    <source>
        <dbReference type="ARBA" id="ARBA00030916"/>
    </source>
</evidence>
<organism evidence="10 11">
    <name type="scientific">Chironomus riparius</name>
    <dbReference type="NCBI Taxonomy" id="315576"/>
    <lineage>
        <taxon>Eukaryota</taxon>
        <taxon>Metazoa</taxon>
        <taxon>Ecdysozoa</taxon>
        <taxon>Arthropoda</taxon>
        <taxon>Hexapoda</taxon>
        <taxon>Insecta</taxon>
        <taxon>Pterygota</taxon>
        <taxon>Neoptera</taxon>
        <taxon>Endopterygota</taxon>
        <taxon>Diptera</taxon>
        <taxon>Nematocera</taxon>
        <taxon>Chironomoidea</taxon>
        <taxon>Chironomidae</taxon>
        <taxon>Chironominae</taxon>
        <taxon>Chironomus</taxon>
    </lineage>
</organism>
<keyword evidence="4" id="KW-0805">Transcription regulation</keyword>
<reference evidence="10" key="1">
    <citation type="submission" date="2022-01" db="EMBL/GenBank/DDBJ databases">
        <authorList>
            <person name="King R."/>
        </authorList>
    </citation>
    <scope>NUCLEOTIDE SEQUENCE</scope>
</reference>
<evidence type="ECO:0000313" key="10">
    <source>
        <dbReference type="EMBL" id="CAG9806446.1"/>
    </source>
</evidence>
<evidence type="ECO:0000256" key="7">
    <source>
        <dbReference type="ARBA" id="ARBA00023242"/>
    </source>
</evidence>
<reference evidence="10" key="2">
    <citation type="submission" date="2022-10" db="EMBL/GenBank/DDBJ databases">
        <authorList>
            <consortium name="ENA_rothamsted_submissions"/>
            <consortium name="culmorum"/>
            <person name="King R."/>
        </authorList>
    </citation>
    <scope>NUCLEOTIDE SEQUENCE</scope>
</reference>
<dbReference type="EMBL" id="OU895879">
    <property type="protein sequence ID" value="CAG9806446.1"/>
    <property type="molecule type" value="Genomic_DNA"/>
</dbReference>
<gene>
    <name evidence="10" type="ORF">CHIRRI_LOCUS9303</name>
</gene>
<dbReference type="Proteomes" id="UP001153620">
    <property type="component" value="Chromosome 3"/>
</dbReference>
<evidence type="ECO:0000256" key="9">
    <source>
        <dbReference type="ARBA" id="ARBA00031963"/>
    </source>
</evidence>
<proteinExistence type="inferred from homology"/>